<reference evidence="2" key="1">
    <citation type="journal article" date="2021" name="Microb. Physiol.">
        <title>Proteogenomic Insights into the Physiology of Marine, Sulfate-Reducing, Filamentous Desulfonema limicola and Desulfonema magnum.</title>
        <authorList>
            <person name="Schnaars V."/>
            <person name="Wohlbrand L."/>
            <person name="Scheve S."/>
            <person name="Hinrichs C."/>
            <person name="Reinhardt R."/>
            <person name="Rabus R."/>
        </authorList>
    </citation>
    <scope>NUCLEOTIDE SEQUENCE</scope>
    <source>
        <strain evidence="2">4be13</strain>
    </source>
</reference>
<proteinExistence type="predicted"/>
<dbReference type="GO" id="GO:0006508">
    <property type="term" value="P:proteolysis"/>
    <property type="evidence" value="ECO:0007669"/>
    <property type="project" value="InterPro"/>
</dbReference>
<dbReference type="GO" id="GO:0004197">
    <property type="term" value="F:cysteine-type endopeptidase activity"/>
    <property type="evidence" value="ECO:0007669"/>
    <property type="project" value="InterPro"/>
</dbReference>
<dbReference type="Proteomes" id="UP000663722">
    <property type="component" value="Chromosome"/>
</dbReference>
<evidence type="ECO:0000313" key="2">
    <source>
        <dbReference type="EMBL" id="QTA84897.1"/>
    </source>
</evidence>
<name>A0A975GKQ1_9BACT</name>
<dbReference type="InterPro" id="IPR029030">
    <property type="entry name" value="Caspase-like_dom_sf"/>
</dbReference>
<dbReference type="AlphaFoldDB" id="A0A975GKQ1"/>
<dbReference type="Pfam" id="PF00656">
    <property type="entry name" value="Peptidase_C14"/>
    <property type="match status" value="1"/>
</dbReference>
<dbReference type="PANTHER" id="PTHR48104:SF30">
    <property type="entry name" value="METACASPASE-1"/>
    <property type="match status" value="1"/>
</dbReference>
<evidence type="ECO:0000259" key="1">
    <source>
        <dbReference type="Pfam" id="PF00656"/>
    </source>
</evidence>
<accession>A0A975GKQ1</accession>
<dbReference type="PANTHER" id="PTHR48104">
    <property type="entry name" value="METACASPASE-4"/>
    <property type="match status" value="1"/>
</dbReference>
<dbReference type="EMBL" id="CP061800">
    <property type="protein sequence ID" value="QTA84897.1"/>
    <property type="molecule type" value="Genomic_DNA"/>
</dbReference>
<keyword evidence="3" id="KW-1185">Reference proteome</keyword>
<dbReference type="SUPFAM" id="SSF52129">
    <property type="entry name" value="Caspase-like"/>
    <property type="match status" value="1"/>
</dbReference>
<protein>
    <submittedName>
        <fullName evidence="2">Caspase domain-containing protein</fullName>
    </submittedName>
</protein>
<sequence>MEPERMGEKQMKISCLLNFKVKSVVFWLCFLFLLFSRYEAAKALGESENLSPAPKKYALLIGIDKYGGEEFKPLQGAKNDVELMKAILTGHFHCKSEDITVLTDEQATHTAIKAAFQKLSDTVKKGDFVYIHYSGHGSYTCDLNGDESPNWRKDSTWVSYKDFAIVQSDQNPHSDRSLPPASPGKDCAEIRELQKKESLSPSPPVSPELLNNYDILDDEIHSWLSSLGQKTEHVIFVSDSCHSGTVTRGEAALATRGVPMDFRPHPLGMVPVQNIFLPGLRITACRDNEKASEYRKEDKIHGLFTWFWTQSLEQARPDETWGNLYKRTCAKVRQYAGGRQHPQIEGEQKRLIFGGSFADRTAAIPIRYVSHDGLTAKIDAGSLLGVTRGSVYRKADIRTKNKEYPTIEITRTYPTWSQGRIRGTFKVGDLLLLEHYQHKADPMKIFVRADLKEDQLLADKIKKAVSTLPAYEITENQGKSDFVIQILRPEKDNHNQYVYSKENDSLPRSCADQNPECWILTPDEALYQEKLKISMADDDKGTKVLCDNLAKIARVKNLVSLSSAPGQISPVQLSITIWRKSEPGNPVEKVQETSSIWPERIEAGGILWQQERTVTAREPEQFDLKADRLLTFSIHNTSDKAFFIYLLNITSDGEIVPFYPTPYQNKEYAKVEANGIRKVEEVTLWIDQPGYEYIRLIATLEPIDIYVLEQKGYRKRSEERKLNPLEALLSTKAGHSLRGRNLGPISTAAWTTVLGAFRVTP</sequence>
<feature type="domain" description="Peptidase C14 caspase" evidence="1">
    <location>
        <begin position="55"/>
        <end position="145"/>
    </location>
</feature>
<dbReference type="GO" id="GO:0005737">
    <property type="term" value="C:cytoplasm"/>
    <property type="evidence" value="ECO:0007669"/>
    <property type="project" value="TreeGrafter"/>
</dbReference>
<dbReference type="KEGG" id="dmm:dnm_009000"/>
<dbReference type="InterPro" id="IPR050452">
    <property type="entry name" value="Metacaspase"/>
</dbReference>
<evidence type="ECO:0000313" key="3">
    <source>
        <dbReference type="Proteomes" id="UP000663722"/>
    </source>
</evidence>
<organism evidence="2 3">
    <name type="scientific">Desulfonema magnum</name>
    <dbReference type="NCBI Taxonomy" id="45655"/>
    <lineage>
        <taxon>Bacteria</taxon>
        <taxon>Pseudomonadati</taxon>
        <taxon>Thermodesulfobacteriota</taxon>
        <taxon>Desulfobacteria</taxon>
        <taxon>Desulfobacterales</taxon>
        <taxon>Desulfococcaceae</taxon>
        <taxon>Desulfonema</taxon>
    </lineage>
</organism>
<dbReference type="InterPro" id="IPR011600">
    <property type="entry name" value="Pept_C14_caspase"/>
</dbReference>
<dbReference type="Gene3D" id="3.40.50.1460">
    <property type="match status" value="1"/>
</dbReference>
<gene>
    <name evidence="2" type="ORF">dnm_009000</name>
</gene>